<evidence type="ECO:0000256" key="1">
    <source>
        <dbReference type="SAM" id="MobiDB-lite"/>
    </source>
</evidence>
<dbReference type="Proteomes" id="UP001521116">
    <property type="component" value="Unassembled WGS sequence"/>
</dbReference>
<feature type="compositionally biased region" description="Polar residues" evidence="1">
    <location>
        <begin position="244"/>
        <end position="256"/>
    </location>
</feature>
<dbReference type="EMBL" id="JAJVDC020000391">
    <property type="protein sequence ID" value="KAL1614403.1"/>
    <property type="molecule type" value="Genomic_DNA"/>
</dbReference>
<name>A0ABR3SAG2_9PEZI</name>
<sequence length="474" mass="53609">MSSLLTEHRAYQLGLSPESLGAWRSKVERKSLLGMQSQMYTPTVSLPMLVKEAWKPHIALPVGSDIPDQHPTGDPERCLAKASWVNFMKALGLSPATEKLYSMNVQSELINGIIPMRWKGKDLVGICSMLGFQSHEDKPSFKSPMPLPTQWSGPLGWLQFRASADGCICEYRPRRHLENQLPQQVHDSYKDTKKPDQPHSLKSRLWQSINGMSMLDDRLLYLGGTDRRRPGEDLQRSVDGLLDSNKSSADSDTSRPQNDHLFDELMMAADLTQEDVIGRMAGGKKEQPDEFTSRLKQLEKEIDFLPEFLRGIAQKKGTKEVLQPCPGLLSVVIEGELAQSRGLDIGQCQEYHHTYTEHDKVDRKKYPYSLGALCMDDDLLELMKDAIALLKPDGFYFSPTAHLYSDVAEVYSHVDSQSNKLERIFPDTLLTDMSANHQDIRELHDSMVLCNKLQHIRKNVRAVFTVVEILMMAA</sequence>
<keyword evidence="3" id="KW-1185">Reference proteome</keyword>
<feature type="compositionally biased region" description="Basic and acidic residues" evidence="1">
    <location>
        <begin position="225"/>
        <end position="236"/>
    </location>
</feature>
<comment type="caution">
    <text evidence="2">The sequence shown here is derived from an EMBL/GenBank/DDBJ whole genome shotgun (WGS) entry which is preliminary data.</text>
</comment>
<proteinExistence type="predicted"/>
<organism evidence="2 3">
    <name type="scientific">Neofusicoccum ribis</name>
    <dbReference type="NCBI Taxonomy" id="45134"/>
    <lineage>
        <taxon>Eukaryota</taxon>
        <taxon>Fungi</taxon>
        <taxon>Dikarya</taxon>
        <taxon>Ascomycota</taxon>
        <taxon>Pezizomycotina</taxon>
        <taxon>Dothideomycetes</taxon>
        <taxon>Dothideomycetes incertae sedis</taxon>
        <taxon>Botryosphaeriales</taxon>
        <taxon>Botryosphaeriaceae</taxon>
        <taxon>Neofusicoccum</taxon>
    </lineage>
</organism>
<evidence type="ECO:0000313" key="2">
    <source>
        <dbReference type="EMBL" id="KAL1614403.1"/>
    </source>
</evidence>
<reference evidence="2 3" key="1">
    <citation type="submission" date="2024-02" db="EMBL/GenBank/DDBJ databases">
        <title>De novo assembly and annotation of 12 fungi associated with fruit tree decline syndrome in Ontario, Canada.</title>
        <authorList>
            <person name="Sulman M."/>
            <person name="Ellouze W."/>
            <person name="Ilyukhin E."/>
        </authorList>
    </citation>
    <scope>NUCLEOTIDE SEQUENCE [LARGE SCALE GENOMIC DNA]</scope>
    <source>
        <strain evidence="2 3">M1-105</strain>
    </source>
</reference>
<protein>
    <submittedName>
        <fullName evidence="2">Uncharacterized protein</fullName>
    </submittedName>
</protein>
<gene>
    <name evidence="2" type="ORF">SLS56_012106</name>
</gene>
<feature type="region of interest" description="Disordered" evidence="1">
    <location>
        <begin position="180"/>
        <end position="200"/>
    </location>
</feature>
<feature type="compositionally biased region" description="Basic and acidic residues" evidence="1">
    <location>
        <begin position="187"/>
        <end position="199"/>
    </location>
</feature>
<accession>A0ABR3SAG2</accession>
<feature type="region of interest" description="Disordered" evidence="1">
    <location>
        <begin position="225"/>
        <end position="258"/>
    </location>
</feature>
<evidence type="ECO:0000313" key="3">
    <source>
        <dbReference type="Proteomes" id="UP001521116"/>
    </source>
</evidence>